<dbReference type="InterPro" id="IPR003010">
    <property type="entry name" value="C-N_Hydrolase"/>
</dbReference>
<dbReference type="OrthoDB" id="9803818at2"/>
<dbReference type="EMBL" id="NIPO01000001">
    <property type="protein sequence ID" value="PJR04049.1"/>
    <property type="molecule type" value="Genomic_DNA"/>
</dbReference>
<evidence type="ECO:0000313" key="3">
    <source>
        <dbReference type="EMBL" id="PJR04049.1"/>
    </source>
</evidence>
<dbReference type="AlphaFoldDB" id="A0A2M9R5B6"/>
<gene>
    <name evidence="3" type="ORF">CDL10_05560</name>
</gene>
<accession>A0A2M9R5B6</accession>
<dbReference type="RefSeq" id="WP_100677613.1">
    <property type="nucleotide sequence ID" value="NZ_NIPO01000001.1"/>
</dbReference>
<keyword evidence="1 3" id="KW-0378">Hydrolase</keyword>
<organism evidence="3 4">
    <name type="scientific">Avrilella dinanensis</name>
    <dbReference type="NCBI Taxonomy" id="2008672"/>
    <lineage>
        <taxon>Bacteria</taxon>
        <taxon>Pseudomonadati</taxon>
        <taxon>Bacteroidota</taxon>
        <taxon>Flavobacteriia</taxon>
        <taxon>Flavobacteriales</taxon>
        <taxon>Flavobacteriaceae</taxon>
        <taxon>Avrilella</taxon>
    </lineage>
</organism>
<evidence type="ECO:0000256" key="1">
    <source>
        <dbReference type="ARBA" id="ARBA00022801"/>
    </source>
</evidence>
<dbReference type="Gene3D" id="3.60.110.10">
    <property type="entry name" value="Carbon-nitrogen hydrolase"/>
    <property type="match status" value="1"/>
</dbReference>
<dbReference type="GO" id="GO:0050126">
    <property type="term" value="F:N-carbamoylputrescine amidase activity"/>
    <property type="evidence" value="ECO:0007669"/>
    <property type="project" value="TreeGrafter"/>
</dbReference>
<dbReference type="CDD" id="cd07197">
    <property type="entry name" value="nitrilase"/>
    <property type="match status" value="1"/>
</dbReference>
<keyword evidence="4" id="KW-1185">Reference proteome</keyword>
<dbReference type="PANTHER" id="PTHR43674:SF2">
    <property type="entry name" value="BETA-UREIDOPROPIONASE"/>
    <property type="match status" value="1"/>
</dbReference>
<proteinExistence type="predicted"/>
<name>A0A2M9R5B6_9FLAO</name>
<dbReference type="InterPro" id="IPR036526">
    <property type="entry name" value="C-N_Hydrolase_sf"/>
</dbReference>
<dbReference type="Pfam" id="PF00795">
    <property type="entry name" value="CN_hydrolase"/>
    <property type="match status" value="1"/>
</dbReference>
<evidence type="ECO:0000313" key="4">
    <source>
        <dbReference type="Proteomes" id="UP000231960"/>
    </source>
</evidence>
<reference evidence="3 4" key="1">
    <citation type="submission" date="2017-06" db="EMBL/GenBank/DDBJ databases">
        <title>Description of Avrilella dinanensis gen. nov. sp. nov.</title>
        <authorList>
            <person name="Leyer C."/>
            <person name="Sassi M."/>
            <person name="Minet J."/>
            <person name="Kayal S."/>
            <person name="Cattoir V."/>
        </authorList>
    </citation>
    <scope>NUCLEOTIDE SEQUENCE [LARGE SCALE GENOMIC DNA]</scope>
    <source>
        <strain evidence="3 4">UR159</strain>
    </source>
</reference>
<dbReference type="InterPro" id="IPR050345">
    <property type="entry name" value="Aliph_Amidase/BUP"/>
</dbReference>
<feature type="domain" description="CN hydrolase" evidence="2">
    <location>
        <begin position="1"/>
        <end position="234"/>
    </location>
</feature>
<dbReference type="PANTHER" id="PTHR43674">
    <property type="entry name" value="NITRILASE C965.09-RELATED"/>
    <property type="match status" value="1"/>
</dbReference>
<dbReference type="Proteomes" id="UP000231960">
    <property type="component" value="Unassembled WGS sequence"/>
</dbReference>
<dbReference type="SUPFAM" id="SSF56317">
    <property type="entry name" value="Carbon-nitrogen hydrolase"/>
    <property type="match status" value="1"/>
</dbReference>
<sequence>MRIAVAQIESIKGNIEENLKTHLIWINKAIQNKADLVIFPELSVTGYEPEIAESLATNQNDARLDVIQNLSDNNGITIGVGLPTKTEHDTFVSMIIFQPKKERITYSKQYLYPPEEPIFKAGKNPLVLNFETEVVSPAICYETTNKAHCEFAKRNNATIYIASVLSSINGIDSELKLLSDIAKNNSLITFMSNYVGKSGGYDCAGKSSIWNEKGELIGQLGDKEEGLIIFDTESKEIITATNNVYSK</sequence>
<comment type="caution">
    <text evidence="3">The sequence shown here is derived from an EMBL/GenBank/DDBJ whole genome shotgun (WGS) entry which is preliminary data.</text>
</comment>
<evidence type="ECO:0000259" key="2">
    <source>
        <dbReference type="PROSITE" id="PS50263"/>
    </source>
</evidence>
<dbReference type="GO" id="GO:0033388">
    <property type="term" value="P:putrescine biosynthetic process from arginine"/>
    <property type="evidence" value="ECO:0007669"/>
    <property type="project" value="TreeGrafter"/>
</dbReference>
<protein>
    <submittedName>
        <fullName evidence="3">Carbon-nitrogen hydrolase family protein</fullName>
    </submittedName>
</protein>
<dbReference type="PROSITE" id="PS50263">
    <property type="entry name" value="CN_HYDROLASE"/>
    <property type="match status" value="1"/>
</dbReference>